<dbReference type="GO" id="GO:0016020">
    <property type="term" value="C:membrane"/>
    <property type="evidence" value="ECO:0007669"/>
    <property type="project" value="UniProtKB-SubCell"/>
</dbReference>
<dbReference type="InterPro" id="IPR051694">
    <property type="entry name" value="Immunoregulatory_rcpt-like"/>
</dbReference>
<dbReference type="AlphaFoldDB" id="A0AAJ0CK05"/>
<evidence type="ECO:0008006" key="9">
    <source>
        <dbReference type="Google" id="ProtNLM"/>
    </source>
</evidence>
<evidence type="ECO:0000313" key="8">
    <source>
        <dbReference type="Proteomes" id="UP001251528"/>
    </source>
</evidence>
<dbReference type="EMBL" id="JASWJB010000186">
    <property type="protein sequence ID" value="KAK2594002.1"/>
    <property type="molecule type" value="Genomic_DNA"/>
</dbReference>
<feature type="compositionally biased region" description="Polar residues" evidence="5">
    <location>
        <begin position="178"/>
        <end position="204"/>
    </location>
</feature>
<evidence type="ECO:0000256" key="3">
    <source>
        <dbReference type="ARBA" id="ARBA00022989"/>
    </source>
</evidence>
<evidence type="ECO:0000256" key="5">
    <source>
        <dbReference type="SAM" id="MobiDB-lite"/>
    </source>
</evidence>
<evidence type="ECO:0000256" key="2">
    <source>
        <dbReference type="ARBA" id="ARBA00022692"/>
    </source>
</evidence>
<keyword evidence="8" id="KW-1185">Reference proteome</keyword>
<dbReference type="PANTHER" id="PTHR15549">
    <property type="entry name" value="PAIRED IMMUNOGLOBULIN-LIKE TYPE 2 RECEPTOR"/>
    <property type="match status" value="1"/>
</dbReference>
<dbReference type="Proteomes" id="UP001251528">
    <property type="component" value="Unassembled WGS sequence"/>
</dbReference>
<name>A0AAJ0CK05_9HYPO</name>
<accession>A0AAJ0CK05</accession>
<gene>
    <name evidence="7" type="ORF">QQS21_008314</name>
</gene>
<keyword evidence="4 6" id="KW-0472">Membrane</keyword>
<comment type="subcellular location">
    <subcellularLocation>
        <location evidence="1">Membrane</location>
        <topology evidence="1">Single-pass membrane protein</topology>
    </subcellularLocation>
</comment>
<reference evidence="7" key="1">
    <citation type="submission" date="2023-06" db="EMBL/GenBank/DDBJ databases">
        <title>Conoideocrella luteorostrata (Hypocreales: Clavicipitaceae), a potential biocontrol fungus for elongate hemlock scale in United States Christmas tree production areas.</title>
        <authorList>
            <person name="Barrett H."/>
            <person name="Lovett B."/>
            <person name="Macias A.M."/>
            <person name="Stajich J.E."/>
            <person name="Kasson M.T."/>
        </authorList>
    </citation>
    <scope>NUCLEOTIDE SEQUENCE</scope>
    <source>
        <strain evidence="7">ARSEF 14590</strain>
    </source>
</reference>
<feature type="compositionally biased region" description="Low complexity" evidence="5">
    <location>
        <begin position="162"/>
        <end position="177"/>
    </location>
</feature>
<organism evidence="7 8">
    <name type="scientific">Conoideocrella luteorostrata</name>
    <dbReference type="NCBI Taxonomy" id="1105319"/>
    <lineage>
        <taxon>Eukaryota</taxon>
        <taxon>Fungi</taxon>
        <taxon>Dikarya</taxon>
        <taxon>Ascomycota</taxon>
        <taxon>Pezizomycotina</taxon>
        <taxon>Sordariomycetes</taxon>
        <taxon>Hypocreomycetidae</taxon>
        <taxon>Hypocreales</taxon>
        <taxon>Clavicipitaceae</taxon>
        <taxon>Conoideocrella</taxon>
    </lineage>
</organism>
<evidence type="ECO:0000313" key="7">
    <source>
        <dbReference type="EMBL" id="KAK2594002.1"/>
    </source>
</evidence>
<keyword evidence="2 6" id="KW-0812">Transmembrane</keyword>
<evidence type="ECO:0000256" key="6">
    <source>
        <dbReference type="SAM" id="Phobius"/>
    </source>
</evidence>
<proteinExistence type="predicted"/>
<sequence length="292" mass="31392">MPVSRGHFMYQQHHRAAAHLPLRERRRNMLRGILCILLSIPSALALAEFFVPGPPPYPRWKVGDVHKIRYRTTYTKYTIALWQQFDGAAKLGPILFQTTNGPDQDFDWLVQSYSLDLNISDKFFLWLFEGDPSVQGNTSIKNSQSSGFFFISPGLASTSSSASPTSSSSAIPSSSLTVPTGQATTSGDPTKPTSDVSQNSSSELSPGAKAGIGVGAGVAGLAILFGILLFVKYRPKKKKEAAELQSNNYYFNPGGAGSSDMSKMVHPSATTAHQPPSELLGSHGTPRAAELG</sequence>
<protein>
    <recommendedName>
        <fullName evidence="9">Mid2 domain-containing protein</fullName>
    </recommendedName>
</protein>
<evidence type="ECO:0000256" key="1">
    <source>
        <dbReference type="ARBA" id="ARBA00004167"/>
    </source>
</evidence>
<comment type="caution">
    <text evidence="7">The sequence shown here is derived from an EMBL/GenBank/DDBJ whole genome shotgun (WGS) entry which is preliminary data.</text>
</comment>
<feature type="region of interest" description="Disordered" evidence="5">
    <location>
        <begin position="255"/>
        <end position="292"/>
    </location>
</feature>
<feature type="transmembrane region" description="Helical" evidence="6">
    <location>
        <begin position="210"/>
        <end position="231"/>
    </location>
</feature>
<feature type="region of interest" description="Disordered" evidence="5">
    <location>
        <begin position="162"/>
        <end position="205"/>
    </location>
</feature>
<dbReference type="GO" id="GO:0071944">
    <property type="term" value="C:cell periphery"/>
    <property type="evidence" value="ECO:0007669"/>
    <property type="project" value="UniProtKB-ARBA"/>
</dbReference>
<evidence type="ECO:0000256" key="4">
    <source>
        <dbReference type="ARBA" id="ARBA00023136"/>
    </source>
</evidence>
<keyword evidence="3 6" id="KW-1133">Transmembrane helix</keyword>